<name>A0A4P7HKL7_9RHOB</name>
<keyword evidence="1" id="KW-0418">Kinase</keyword>
<dbReference type="KEGG" id="plia:E4191_08415"/>
<dbReference type="EMBL" id="CP038439">
    <property type="protein sequence ID" value="QBX34729.1"/>
    <property type="molecule type" value="Genomic_DNA"/>
</dbReference>
<gene>
    <name evidence="1" type="ORF">E4191_08415</name>
</gene>
<dbReference type="AlphaFoldDB" id="A0A4P7HKL7"/>
<dbReference type="InterPro" id="IPR045616">
    <property type="entry name" value="DUF6446"/>
</dbReference>
<proteinExistence type="predicted"/>
<dbReference type="GO" id="GO:0016301">
    <property type="term" value="F:kinase activity"/>
    <property type="evidence" value="ECO:0007669"/>
    <property type="project" value="UniProtKB-KW"/>
</dbReference>
<dbReference type="Pfam" id="PF20044">
    <property type="entry name" value="DUF6446"/>
    <property type="match status" value="1"/>
</dbReference>
<protein>
    <submittedName>
        <fullName evidence="1">Histidine kinase</fullName>
    </submittedName>
</protein>
<dbReference type="Proteomes" id="UP000296374">
    <property type="component" value="Chromosome"/>
</dbReference>
<evidence type="ECO:0000313" key="2">
    <source>
        <dbReference type="Proteomes" id="UP000296374"/>
    </source>
</evidence>
<dbReference type="RefSeq" id="WP_135313017.1">
    <property type="nucleotide sequence ID" value="NZ_CP038439.1"/>
</dbReference>
<sequence length="158" mass="16742">MNWGKVAALALLGSAVAAGGGMWYAQQYGYYEPIDPTGPGAALAVATAAGEQPLTLSGFEGIDAVSSPLRWRACATVEAVPADAVPFQDATPLNAPRWFDCFDAPQIGADLADGTARALLSVEDIRPDVDRVLAVYPDGRVYGWHQYVDKTPERGVMD</sequence>
<organism evidence="1 2">
    <name type="scientific">Paracoccus liaowanqingii</name>
    <dbReference type="NCBI Taxonomy" id="2560053"/>
    <lineage>
        <taxon>Bacteria</taxon>
        <taxon>Pseudomonadati</taxon>
        <taxon>Pseudomonadota</taxon>
        <taxon>Alphaproteobacteria</taxon>
        <taxon>Rhodobacterales</taxon>
        <taxon>Paracoccaceae</taxon>
        <taxon>Paracoccus</taxon>
    </lineage>
</organism>
<reference evidence="2" key="1">
    <citation type="submission" date="2019-03" db="EMBL/GenBank/DDBJ databases">
        <authorList>
            <person name="Li J."/>
        </authorList>
    </citation>
    <scope>NUCLEOTIDE SEQUENCE [LARGE SCALE GENOMIC DNA]</scope>
    <source>
        <strain evidence="2">2251</strain>
    </source>
</reference>
<accession>A0A4P7HKL7</accession>
<keyword evidence="1" id="KW-0808">Transferase</keyword>
<evidence type="ECO:0000313" key="1">
    <source>
        <dbReference type="EMBL" id="QBX34729.1"/>
    </source>
</evidence>